<reference evidence="1" key="1">
    <citation type="journal article" date="2015" name="Nature">
        <title>Complex archaea that bridge the gap between prokaryotes and eukaryotes.</title>
        <authorList>
            <person name="Spang A."/>
            <person name="Saw J.H."/>
            <person name="Jorgensen S.L."/>
            <person name="Zaremba-Niedzwiedzka K."/>
            <person name="Martijn J."/>
            <person name="Lind A.E."/>
            <person name="van Eijk R."/>
            <person name="Schleper C."/>
            <person name="Guy L."/>
            <person name="Ettema T.J."/>
        </authorList>
    </citation>
    <scope>NUCLEOTIDE SEQUENCE</scope>
</reference>
<protein>
    <submittedName>
        <fullName evidence="1">Uncharacterized protein</fullName>
    </submittedName>
</protein>
<organism evidence="1">
    <name type="scientific">marine sediment metagenome</name>
    <dbReference type="NCBI Taxonomy" id="412755"/>
    <lineage>
        <taxon>unclassified sequences</taxon>
        <taxon>metagenomes</taxon>
        <taxon>ecological metagenomes</taxon>
    </lineage>
</organism>
<dbReference type="EMBL" id="LAZR01056890">
    <property type="protein sequence ID" value="KKK73209.1"/>
    <property type="molecule type" value="Genomic_DNA"/>
</dbReference>
<name>A0A0F9A3N3_9ZZZZ</name>
<dbReference type="AlphaFoldDB" id="A0A0F9A3N3"/>
<evidence type="ECO:0000313" key="1">
    <source>
        <dbReference type="EMBL" id="KKK73209.1"/>
    </source>
</evidence>
<accession>A0A0F9A3N3</accession>
<sequence>MAGIFVPQIEEVLGAGDLAELKRFTYEALKRLADTASQVPVILTDGNPENALKAARGGMIAFDRSTGKTYVKEEDEIAGDETRGWRELSFV</sequence>
<comment type="caution">
    <text evidence="1">The sequence shown here is derived from an EMBL/GenBank/DDBJ whole genome shotgun (WGS) entry which is preliminary data.</text>
</comment>
<gene>
    <name evidence="1" type="ORF">LCGC14_2896120</name>
</gene>
<proteinExistence type="predicted"/>